<proteinExistence type="predicted"/>
<dbReference type="GO" id="GO:0004499">
    <property type="term" value="F:N,N-dimethylaniline monooxygenase activity"/>
    <property type="evidence" value="ECO:0007669"/>
    <property type="project" value="InterPro"/>
</dbReference>
<dbReference type="EMBL" id="MSFO01000004">
    <property type="protein sequence ID" value="PLB48936.1"/>
    <property type="molecule type" value="Genomic_DNA"/>
</dbReference>
<dbReference type="PANTHER" id="PTHR43098">
    <property type="entry name" value="L-ORNITHINE N(5)-MONOOXYGENASE-RELATED"/>
    <property type="match status" value="1"/>
</dbReference>
<evidence type="ECO:0000256" key="2">
    <source>
        <dbReference type="ARBA" id="ARBA00022827"/>
    </source>
</evidence>
<dbReference type="STRING" id="1392250.A0A2I2G7S7"/>
<protein>
    <submittedName>
        <fullName evidence="5">Putative cyclohexanone monooxygenase</fullName>
    </submittedName>
</protein>
<gene>
    <name evidence="5" type="ORF">P170DRAFT_436611</name>
</gene>
<comment type="caution">
    <text evidence="5">The sequence shown here is derived from an EMBL/GenBank/DDBJ whole genome shotgun (WGS) entry which is preliminary data.</text>
</comment>
<keyword evidence="2" id="KW-0274">FAD</keyword>
<dbReference type="InterPro" id="IPR050775">
    <property type="entry name" value="FAD-binding_Monooxygenases"/>
</dbReference>
<dbReference type="OrthoDB" id="66881at2759"/>
<dbReference type="RefSeq" id="XP_024704238.1">
    <property type="nucleotide sequence ID" value="XM_024849187.1"/>
</dbReference>
<keyword evidence="1" id="KW-0285">Flavoprotein</keyword>
<keyword evidence="4" id="KW-0560">Oxidoreductase</keyword>
<keyword evidence="6" id="KW-1185">Reference proteome</keyword>
<sequence>MPQEHHIDALVVGTGFGGIYALHSLLQLGLNAKAIDKAGDVGGTWWWNQYPGAMSDTWSHLYRYTFDPELLQTYPWSSWYVTQPEILEYLRHVVQRYDLRPHMHLSTEMTSAIWDDDAAHWTVRCQSGDVFHARYLISALGILHQAHVPDFPGLSTFRGDVVHTGAWRPDLDLTGRRVGVVGVGSSGTQVVTAIADRVQSLHVFIRRPQYSVPSGNRAVTAEDRRAVNEQYPQIVRDAKASSLAMGFAEPARTLMSLPAADREQLLEDYWQGGNGLRFMFGRFSDVITDEAANEEVCRFLRRKIAAIVHDPAKRAILTPTDLFARRPLCDNGFYDRFNREHVFAVDVRRHPIERITPRGVRTADGTEHELDVLIFATGFDAYDGSYGRVDIRGRGGGMLREKWAQGPVSFLGQGVRGFPNLLMVNGPNGGFANVSTLSETNVEYMVDLVRHAEETSRRTGRPCVIEPTEQAEWEWTSICRAGAEGTLFVKVPQWLISSNIPGKPTVVPFFFGGLARLRAIMAQVKERGFEGYEAPFGTGKSPKAQL</sequence>
<reference evidence="5 6" key="1">
    <citation type="submission" date="2016-12" db="EMBL/GenBank/DDBJ databases">
        <title>The genomes of Aspergillus section Nigri reveals drivers in fungal speciation.</title>
        <authorList>
            <consortium name="DOE Joint Genome Institute"/>
            <person name="Vesth T.C."/>
            <person name="Nybo J."/>
            <person name="Theobald S."/>
            <person name="Brandl J."/>
            <person name="Frisvad J.C."/>
            <person name="Nielsen K.F."/>
            <person name="Lyhne E.K."/>
            <person name="Kogle M.E."/>
            <person name="Kuo A."/>
            <person name="Riley R."/>
            <person name="Clum A."/>
            <person name="Nolan M."/>
            <person name="Lipzen A."/>
            <person name="Salamov A."/>
            <person name="Henrissat B."/>
            <person name="Wiebenga A."/>
            <person name="De Vries R.P."/>
            <person name="Grigoriev I.V."/>
            <person name="Mortensen U.H."/>
            <person name="Andersen M.R."/>
            <person name="Baker S.E."/>
        </authorList>
    </citation>
    <scope>NUCLEOTIDE SEQUENCE [LARGE SCALE GENOMIC DNA]</scope>
    <source>
        <strain evidence="5 6">IBT 23096</strain>
    </source>
</reference>
<evidence type="ECO:0000313" key="5">
    <source>
        <dbReference type="EMBL" id="PLB48936.1"/>
    </source>
</evidence>
<dbReference type="VEuPathDB" id="FungiDB:P170DRAFT_436611"/>
<evidence type="ECO:0000313" key="6">
    <source>
        <dbReference type="Proteomes" id="UP000234275"/>
    </source>
</evidence>
<dbReference type="Pfam" id="PF00743">
    <property type="entry name" value="FMO-like"/>
    <property type="match status" value="1"/>
</dbReference>
<dbReference type="AlphaFoldDB" id="A0A2I2G7S7"/>
<organism evidence="5 6">
    <name type="scientific">Aspergillus steynii IBT 23096</name>
    <dbReference type="NCBI Taxonomy" id="1392250"/>
    <lineage>
        <taxon>Eukaryota</taxon>
        <taxon>Fungi</taxon>
        <taxon>Dikarya</taxon>
        <taxon>Ascomycota</taxon>
        <taxon>Pezizomycotina</taxon>
        <taxon>Eurotiomycetes</taxon>
        <taxon>Eurotiomycetidae</taxon>
        <taxon>Eurotiales</taxon>
        <taxon>Aspergillaceae</taxon>
        <taxon>Aspergillus</taxon>
        <taxon>Aspergillus subgen. Circumdati</taxon>
    </lineage>
</organism>
<evidence type="ECO:0000256" key="1">
    <source>
        <dbReference type="ARBA" id="ARBA00022630"/>
    </source>
</evidence>
<keyword evidence="5" id="KW-0503">Monooxygenase</keyword>
<accession>A0A2I2G7S7</accession>
<dbReference type="GeneID" id="36556886"/>
<dbReference type="GO" id="GO:0050660">
    <property type="term" value="F:flavin adenine dinucleotide binding"/>
    <property type="evidence" value="ECO:0007669"/>
    <property type="project" value="InterPro"/>
</dbReference>
<dbReference type="Proteomes" id="UP000234275">
    <property type="component" value="Unassembled WGS sequence"/>
</dbReference>
<dbReference type="SUPFAM" id="SSF51905">
    <property type="entry name" value="FAD/NAD(P)-binding domain"/>
    <property type="match status" value="2"/>
</dbReference>
<evidence type="ECO:0000256" key="4">
    <source>
        <dbReference type="ARBA" id="ARBA00023002"/>
    </source>
</evidence>
<dbReference type="Gene3D" id="3.50.50.60">
    <property type="entry name" value="FAD/NAD(P)-binding domain"/>
    <property type="match status" value="2"/>
</dbReference>
<dbReference type="PANTHER" id="PTHR43098:SF5">
    <property type="entry name" value="DUAL-FUNCTIONAL MONOOXYGENASE_METHYLTRANSFERASE PSOF"/>
    <property type="match status" value="1"/>
</dbReference>
<dbReference type="InterPro" id="IPR020946">
    <property type="entry name" value="Flavin_mOase-like"/>
</dbReference>
<evidence type="ECO:0000256" key="3">
    <source>
        <dbReference type="ARBA" id="ARBA00022857"/>
    </source>
</evidence>
<dbReference type="InterPro" id="IPR036188">
    <property type="entry name" value="FAD/NAD-bd_sf"/>
</dbReference>
<keyword evidence="3" id="KW-0521">NADP</keyword>
<dbReference type="GO" id="GO:0050661">
    <property type="term" value="F:NADP binding"/>
    <property type="evidence" value="ECO:0007669"/>
    <property type="project" value="InterPro"/>
</dbReference>
<name>A0A2I2G7S7_9EURO</name>